<evidence type="ECO:0000313" key="5">
    <source>
        <dbReference type="Proteomes" id="UP000008221"/>
    </source>
</evidence>
<protein>
    <submittedName>
        <fullName evidence="4">Short-chain dehydrogenase/reductase SDR</fullName>
    </submittedName>
</protein>
<sequence length="249" mass="27354">MTRVLITGASAGIGRGFATQYAKLGHDLVLVSRDERRLADLAHELRTRHHVDVEVIPADLADPIALEKVEQRAASAEHPVDVLVNNAGFGIGTDFLHSSVETETQAIDVMIRAPMRLTKAVLPGMLERRSGAIIMVSSISGIVPHDSYGAIKAWVLRFSQVLSFELAGTGVRCIALCPGLTRTEFHDRAGIEVHRAPRAFWLDVDTVVRRCLVDLARGKTVSIPGWQYRLIAAVGRFLPVSWYGRLFRG</sequence>
<proteinExistence type="inferred from homology"/>
<dbReference type="PIRSF" id="PIRSF000126">
    <property type="entry name" value="11-beta-HSD1"/>
    <property type="match status" value="1"/>
</dbReference>
<dbReference type="CDD" id="cd05233">
    <property type="entry name" value="SDR_c"/>
    <property type="match status" value="1"/>
</dbReference>
<dbReference type="OrthoDB" id="9810734at2"/>
<dbReference type="FunCoup" id="A0LWT4">
    <property type="interactions" value="124"/>
</dbReference>
<dbReference type="PRINTS" id="PR00080">
    <property type="entry name" value="SDRFAMILY"/>
</dbReference>
<reference evidence="4 5" key="1">
    <citation type="journal article" date="2009" name="Genome Res.">
        <title>Complete genome of the cellulolytic thermophile Acidothermus cellulolyticus 11B provides insights into its ecophysiological and evolutionary adaptations.</title>
        <authorList>
            <person name="Barabote R.D."/>
            <person name="Xie G."/>
            <person name="Leu D.H."/>
            <person name="Normand P."/>
            <person name="Necsulea A."/>
            <person name="Daubin V."/>
            <person name="Medigue C."/>
            <person name="Adney W.S."/>
            <person name="Xu X.C."/>
            <person name="Lapidus A."/>
            <person name="Parales R.E."/>
            <person name="Detter C."/>
            <person name="Pujic P."/>
            <person name="Bruce D."/>
            <person name="Lavire C."/>
            <person name="Challacombe J.F."/>
            <person name="Brettin T.S."/>
            <person name="Berry A.M."/>
        </authorList>
    </citation>
    <scope>NUCLEOTIDE SEQUENCE [LARGE SCALE GENOMIC DNA]</scope>
    <source>
        <strain evidence="5">ATCC 43068 / DSM 8971 / 11B</strain>
    </source>
</reference>
<dbReference type="InterPro" id="IPR002347">
    <property type="entry name" value="SDR_fam"/>
</dbReference>
<dbReference type="Proteomes" id="UP000008221">
    <property type="component" value="Chromosome"/>
</dbReference>
<name>A0LWT4_ACIC1</name>
<accession>A0LWT4</accession>
<evidence type="ECO:0000256" key="1">
    <source>
        <dbReference type="ARBA" id="ARBA00006484"/>
    </source>
</evidence>
<keyword evidence="2" id="KW-0560">Oxidoreductase</keyword>
<dbReference type="KEGG" id="ace:Acel_2122"/>
<dbReference type="GO" id="GO:0016020">
    <property type="term" value="C:membrane"/>
    <property type="evidence" value="ECO:0007669"/>
    <property type="project" value="TreeGrafter"/>
</dbReference>
<dbReference type="STRING" id="351607.Acel_2122"/>
<dbReference type="eggNOG" id="COG0300">
    <property type="taxonomic scope" value="Bacteria"/>
</dbReference>
<evidence type="ECO:0000256" key="2">
    <source>
        <dbReference type="ARBA" id="ARBA00023002"/>
    </source>
</evidence>
<dbReference type="EMBL" id="CP000481">
    <property type="protein sequence ID" value="ABK53894.1"/>
    <property type="molecule type" value="Genomic_DNA"/>
</dbReference>
<dbReference type="Pfam" id="PF00106">
    <property type="entry name" value="adh_short"/>
    <property type="match status" value="1"/>
</dbReference>
<dbReference type="PANTHER" id="PTHR44196:SF2">
    <property type="entry name" value="SHORT-CHAIN DEHYDROGENASE-RELATED"/>
    <property type="match status" value="1"/>
</dbReference>
<dbReference type="PRINTS" id="PR00081">
    <property type="entry name" value="GDHRDH"/>
</dbReference>
<evidence type="ECO:0000313" key="4">
    <source>
        <dbReference type="EMBL" id="ABK53894.1"/>
    </source>
</evidence>
<dbReference type="PANTHER" id="PTHR44196">
    <property type="entry name" value="DEHYDROGENASE/REDUCTASE SDR FAMILY MEMBER 7B"/>
    <property type="match status" value="1"/>
</dbReference>
<organism evidence="4 5">
    <name type="scientific">Acidothermus cellulolyticus (strain ATCC 43068 / DSM 8971 / 11B)</name>
    <dbReference type="NCBI Taxonomy" id="351607"/>
    <lineage>
        <taxon>Bacteria</taxon>
        <taxon>Bacillati</taxon>
        <taxon>Actinomycetota</taxon>
        <taxon>Actinomycetes</taxon>
        <taxon>Acidothermales</taxon>
        <taxon>Acidothermaceae</taxon>
        <taxon>Acidothermus</taxon>
    </lineage>
</organism>
<comment type="similarity">
    <text evidence="1 3">Belongs to the short-chain dehydrogenases/reductases (SDR) family.</text>
</comment>
<dbReference type="InParanoid" id="A0LWT4"/>
<keyword evidence="5" id="KW-1185">Reference proteome</keyword>
<dbReference type="GO" id="GO:0016491">
    <property type="term" value="F:oxidoreductase activity"/>
    <property type="evidence" value="ECO:0007669"/>
    <property type="project" value="UniProtKB-KW"/>
</dbReference>
<dbReference type="Gene3D" id="3.40.50.720">
    <property type="entry name" value="NAD(P)-binding Rossmann-like Domain"/>
    <property type="match status" value="1"/>
</dbReference>
<dbReference type="AlphaFoldDB" id="A0LWT4"/>
<evidence type="ECO:0000256" key="3">
    <source>
        <dbReference type="RuleBase" id="RU000363"/>
    </source>
</evidence>
<dbReference type="SUPFAM" id="SSF51735">
    <property type="entry name" value="NAD(P)-binding Rossmann-fold domains"/>
    <property type="match status" value="1"/>
</dbReference>
<dbReference type="HOGENOM" id="CLU_010194_2_1_11"/>
<dbReference type="InterPro" id="IPR036291">
    <property type="entry name" value="NAD(P)-bd_dom_sf"/>
</dbReference>
<gene>
    <name evidence="4" type="ordered locus">Acel_2122</name>
</gene>
<dbReference type="RefSeq" id="WP_011720957.1">
    <property type="nucleotide sequence ID" value="NC_008578.1"/>
</dbReference>